<feature type="region of interest" description="Disordered" evidence="8">
    <location>
        <begin position="307"/>
        <end position="329"/>
    </location>
</feature>
<evidence type="ECO:0000256" key="2">
    <source>
        <dbReference type="ARBA" id="ARBA00010896"/>
    </source>
</evidence>
<keyword evidence="3 6" id="KW-0238">DNA-binding</keyword>
<evidence type="ECO:0000256" key="5">
    <source>
        <dbReference type="ARBA" id="ARBA00023242"/>
    </source>
</evidence>
<dbReference type="SMART" id="SM00389">
    <property type="entry name" value="HOX"/>
    <property type="match status" value="1"/>
</dbReference>
<dbReference type="InterPro" id="IPR017970">
    <property type="entry name" value="Homeobox_CS"/>
</dbReference>
<comment type="subcellular location">
    <subcellularLocation>
        <location evidence="1 6 7">Nucleus</location>
    </subcellularLocation>
</comment>
<protein>
    <recommendedName>
        <fullName evidence="9">Homeobox domain-containing protein</fullName>
    </recommendedName>
</protein>
<dbReference type="Gene3D" id="1.10.10.60">
    <property type="entry name" value="Homeodomain-like"/>
    <property type="match status" value="1"/>
</dbReference>
<evidence type="ECO:0000256" key="7">
    <source>
        <dbReference type="RuleBase" id="RU000682"/>
    </source>
</evidence>
<accession>A0ABR4ACP0</accession>
<feature type="region of interest" description="Disordered" evidence="8">
    <location>
        <begin position="125"/>
        <end position="170"/>
    </location>
</feature>
<gene>
    <name evidence="10" type="ORF">N7G274_003827</name>
</gene>
<comment type="similarity">
    <text evidence="2">Belongs to the engrailed homeobox family.</text>
</comment>
<keyword evidence="4 6" id="KW-0371">Homeobox</keyword>
<reference evidence="10 11" key="1">
    <citation type="submission" date="2024-09" db="EMBL/GenBank/DDBJ databases">
        <title>Rethinking Asexuality: The Enigmatic Case of Functional Sexual Genes in Lepraria (Stereocaulaceae).</title>
        <authorList>
            <person name="Doellman M."/>
            <person name="Sun Y."/>
            <person name="Barcenas-Pena A."/>
            <person name="Lumbsch H.T."/>
            <person name="Grewe F."/>
        </authorList>
    </citation>
    <scope>NUCLEOTIDE SEQUENCE [LARGE SCALE GENOMIC DNA]</scope>
    <source>
        <strain evidence="10 11">Mercado 3170</strain>
    </source>
</reference>
<keyword evidence="11" id="KW-1185">Reference proteome</keyword>
<evidence type="ECO:0000313" key="11">
    <source>
        <dbReference type="Proteomes" id="UP001590950"/>
    </source>
</evidence>
<sequence>MAYNHFESSQTPPVFVAADSHYQLPSSFPLSSPREHHIVDGGYFGFDYTAYHDRQGSQGMGLANTEESDTASRSRLTQEQLAHLEREFQQRFKPNTEYKRGLAESMGVEYQKVNNWFQNRRAKAKHQTSHEPRFDLSTDEEAGEFPNRNLPSHSDRMHQSTHFSSPEHGPYLAGDFPATLDFHSLNHVPSQYSIHPDAITDNIDNITSDSDYGRNGVLQPTFSNVVATEPMWPAHDHYGLHMPKMPAPAIMEQDPFGWSPVSSTDHPNQVHTTDFTQSNAKSRGPPMYHNTINGDLVGNPSSQTFVTASSEDGEHTKLITPPQETSPMPELNHGIFPRPDSNSSELAEDFDTIHLQQRQLGLGLYTTTSNAVSAPDQASGNGLSTPDISPDQTTIKPPSSNGHDIASRRRRPRPPTLQPESGRSVSYGPVTMSPHLRVSSPGSGKMSPVRRIKSTGNNLNIKTGRVAKPGSISAQMSPHNFESCFQVVKTSESNSNPGLNAIVAQVPGAETHVLNSSPATFAPKPQPPWPEYPSQYGQVSDQGPNNFVHTQFAAAFSLPPSPPVHPHATSPPLPYEQLPYPSQFPFHCPPQSAPSQVTTFFDTSPPMGPETFAHVGWPAPSITPPEPYQEGMSMPVPLRPNPILHHSQSTPLNFYQVPQHHFSSFSSGAGVYQPPQHPFSGMSAPTKKELDIKIEQGPPPPRELSQLSQEHKTYTFNHTTPEDFSPNQSSKK</sequence>
<dbReference type="InterPro" id="IPR009057">
    <property type="entry name" value="Homeodomain-like_sf"/>
</dbReference>
<dbReference type="SUPFAM" id="SSF46689">
    <property type="entry name" value="Homeodomain-like"/>
    <property type="match status" value="1"/>
</dbReference>
<dbReference type="InterPro" id="IPR050720">
    <property type="entry name" value="Engrailed_Homeobox_TFs"/>
</dbReference>
<dbReference type="Proteomes" id="UP001590950">
    <property type="component" value="Unassembled WGS sequence"/>
</dbReference>
<feature type="region of interest" description="Disordered" evidence="8">
    <location>
        <begin position="373"/>
        <end position="451"/>
    </location>
</feature>
<organism evidence="10 11">
    <name type="scientific">Stereocaulon virgatum</name>
    <dbReference type="NCBI Taxonomy" id="373712"/>
    <lineage>
        <taxon>Eukaryota</taxon>
        <taxon>Fungi</taxon>
        <taxon>Dikarya</taxon>
        <taxon>Ascomycota</taxon>
        <taxon>Pezizomycotina</taxon>
        <taxon>Lecanoromycetes</taxon>
        <taxon>OSLEUM clade</taxon>
        <taxon>Lecanoromycetidae</taxon>
        <taxon>Lecanorales</taxon>
        <taxon>Lecanorineae</taxon>
        <taxon>Stereocaulaceae</taxon>
        <taxon>Stereocaulon</taxon>
    </lineage>
</organism>
<evidence type="ECO:0000256" key="3">
    <source>
        <dbReference type="ARBA" id="ARBA00023125"/>
    </source>
</evidence>
<name>A0ABR4ACP0_9LECA</name>
<dbReference type="PANTHER" id="PTHR24341">
    <property type="entry name" value="HOMEOBOX PROTEIN ENGRAILED"/>
    <property type="match status" value="1"/>
</dbReference>
<dbReference type="PROSITE" id="PS50071">
    <property type="entry name" value="HOMEOBOX_2"/>
    <property type="match status" value="1"/>
</dbReference>
<dbReference type="PROSITE" id="PS00027">
    <property type="entry name" value="HOMEOBOX_1"/>
    <property type="match status" value="1"/>
</dbReference>
<keyword evidence="5 6" id="KW-0539">Nucleus</keyword>
<evidence type="ECO:0000256" key="6">
    <source>
        <dbReference type="PROSITE-ProRule" id="PRU00108"/>
    </source>
</evidence>
<proteinExistence type="inferred from homology"/>
<comment type="caution">
    <text evidence="10">The sequence shown here is derived from an EMBL/GenBank/DDBJ whole genome shotgun (WGS) entry which is preliminary data.</text>
</comment>
<dbReference type="Pfam" id="PF00046">
    <property type="entry name" value="Homeodomain"/>
    <property type="match status" value="1"/>
</dbReference>
<evidence type="ECO:0000256" key="4">
    <source>
        <dbReference type="ARBA" id="ARBA00023155"/>
    </source>
</evidence>
<dbReference type="CDD" id="cd00086">
    <property type="entry name" value="homeodomain"/>
    <property type="match status" value="1"/>
</dbReference>
<evidence type="ECO:0000256" key="8">
    <source>
        <dbReference type="SAM" id="MobiDB-lite"/>
    </source>
</evidence>
<feature type="DNA-binding region" description="Homeobox" evidence="6">
    <location>
        <begin position="69"/>
        <end position="128"/>
    </location>
</feature>
<dbReference type="InterPro" id="IPR001356">
    <property type="entry name" value="HD"/>
</dbReference>
<evidence type="ECO:0000259" key="9">
    <source>
        <dbReference type="PROSITE" id="PS50071"/>
    </source>
</evidence>
<feature type="region of interest" description="Disordered" evidence="8">
    <location>
        <begin position="666"/>
        <end position="732"/>
    </location>
</feature>
<evidence type="ECO:0000256" key="1">
    <source>
        <dbReference type="ARBA" id="ARBA00004123"/>
    </source>
</evidence>
<dbReference type="PANTHER" id="PTHR24341:SF6">
    <property type="entry name" value="HOMEOBOX PROTEIN INVECTED"/>
    <property type="match status" value="1"/>
</dbReference>
<feature type="compositionally biased region" description="Polar residues" evidence="8">
    <location>
        <begin position="373"/>
        <end position="402"/>
    </location>
</feature>
<feature type="domain" description="Homeobox" evidence="9">
    <location>
        <begin position="67"/>
        <end position="127"/>
    </location>
</feature>
<dbReference type="EMBL" id="JBEFKJ010000011">
    <property type="protein sequence ID" value="KAL2043520.1"/>
    <property type="molecule type" value="Genomic_DNA"/>
</dbReference>
<evidence type="ECO:0000313" key="10">
    <source>
        <dbReference type="EMBL" id="KAL2043520.1"/>
    </source>
</evidence>